<gene>
    <name evidence="1" type="ORF">Pfra01_001549500</name>
</gene>
<comment type="caution">
    <text evidence="1">The sequence shown here is derived from an EMBL/GenBank/DDBJ whole genome shotgun (WGS) entry which is preliminary data.</text>
</comment>
<proteinExistence type="predicted"/>
<dbReference type="EMBL" id="BSXT01001679">
    <property type="protein sequence ID" value="GMF44466.1"/>
    <property type="molecule type" value="Genomic_DNA"/>
</dbReference>
<dbReference type="Proteomes" id="UP001165121">
    <property type="component" value="Unassembled WGS sequence"/>
</dbReference>
<accession>A0A9W6XQC6</accession>
<organism evidence="1 2">
    <name type="scientific">Phytophthora fragariaefolia</name>
    <dbReference type="NCBI Taxonomy" id="1490495"/>
    <lineage>
        <taxon>Eukaryota</taxon>
        <taxon>Sar</taxon>
        <taxon>Stramenopiles</taxon>
        <taxon>Oomycota</taxon>
        <taxon>Peronosporomycetes</taxon>
        <taxon>Peronosporales</taxon>
        <taxon>Peronosporaceae</taxon>
        <taxon>Phytophthora</taxon>
    </lineage>
</organism>
<dbReference type="AlphaFoldDB" id="A0A9W6XQC6"/>
<protein>
    <submittedName>
        <fullName evidence="1">Unnamed protein product</fullName>
    </submittedName>
</protein>
<reference evidence="1" key="1">
    <citation type="submission" date="2023-04" db="EMBL/GenBank/DDBJ databases">
        <title>Phytophthora fragariaefolia NBRC 109709.</title>
        <authorList>
            <person name="Ichikawa N."/>
            <person name="Sato H."/>
            <person name="Tonouchi N."/>
        </authorList>
    </citation>
    <scope>NUCLEOTIDE SEQUENCE</scope>
    <source>
        <strain evidence="1">NBRC 109709</strain>
    </source>
</reference>
<dbReference type="OrthoDB" id="167344at2759"/>
<name>A0A9W6XQC6_9STRA</name>
<keyword evidence="2" id="KW-1185">Reference proteome</keyword>
<sequence>MHNDIEDRRLKQRLLNKKHQRGESLVNFTVGDYVLRSRVDERHHNKLQVTWIGPYPVVRWDTNSFRVQHLITDHKLDVHASQLKVYAADSSLEVTDELLEHVTSQGIVLAANELKNHRCNEDIDDFEILVVWKGLQSIEDSCEPIQSLARYIRVLIRNYVTATDNQQL</sequence>
<evidence type="ECO:0000313" key="1">
    <source>
        <dbReference type="EMBL" id="GMF44466.1"/>
    </source>
</evidence>
<evidence type="ECO:0000313" key="2">
    <source>
        <dbReference type="Proteomes" id="UP001165121"/>
    </source>
</evidence>